<feature type="transmembrane region" description="Helical" evidence="2">
    <location>
        <begin position="749"/>
        <end position="770"/>
    </location>
</feature>
<protein>
    <recommendedName>
        <fullName evidence="7">Consortin C-terminal domain-containing protein</fullName>
    </recommendedName>
</protein>
<evidence type="ECO:0000256" key="1">
    <source>
        <dbReference type="SAM" id="MobiDB-lite"/>
    </source>
</evidence>
<keyword evidence="2" id="KW-0812">Transmembrane</keyword>
<name>A0ABD1KHJ5_9TELE</name>
<dbReference type="InterPro" id="IPR054132">
    <property type="entry name" value="Consortin_N"/>
</dbReference>
<dbReference type="InterPro" id="IPR028129">
    <property type="entry name" value="Consortin_C"/>
</dbReference>
<gene>
    <name evidence="5" type="ORF">ACEWY4_005050</name>
</gene>
<dbReference type="PANTHER" id="PTHR28581:SF1">
    <property type="entry name" value="CONSORTIN"/>
    <property type="match status" value="1"/>
</dbReference>
<dbReference type="Pfam" id="PF22883">
    <property type="entry name" value="Consortin_N"/>
    <property type="match status" value="1"/>
</dbReference>
<feature type="compositionally biased region" description="Low complexity" evidence="1">
    <location>
        <begin position="205"/>
        <end position="219"/>
    </location>
</feature>
<feature type="compositionally biased region" description="Gly residues" evidence="1">
    <location>
        <begin position="631"/>
        <end position="644"/>
    </location>
</feature>
<evidence type="ECO:0000313" key="6">
    <source>
        <dbReference type="Proteomes" id="UP001591681"/>
    </source>
</evidence>
<evidence type="ECO:0000259" key="3">
    <source>
        <dbReference type="Pfam" id="PF15281"/>
    </source>
</evidence>
<dbReference type="AlphaFoldDB" id="A0ABD1KHJ5"/>
<feature type="compositionally biased region" description="Polar residues" evidence="1">
    <location>
        <begin position="455"/>
        <end position="471"/>
    </location>
</feature>
<evidence type="ECO:0008006" key="7">
    <source>
        <dbReference type="Google" id="ProtNLM"/>
    </source>
</evidence>
<feature type="compositionally biased region" description="Polar residues" evidence="1">
    <location>
        <begin position="154"/>
        <end position="169"/>
    </location>
</feature>
<keyword evidence="6" id="KW-1185">Reference proteome</keyword>
<feature type="region of interest" description="Disordered" evidence="1">
    <location>
        <begin position="491"/>
        <end position="672"/>
    </location>
</feature>
<feature type="compositionally biased region" description="Polar residues" evidence="1">
    <location>
        <begin position="569"/>
        <end position="585"/>
    </location>
</feature>
<feature type="region of interest" description="Disordered" evidence="1">
    <location>
        <begin position="145"/>
        <end position="228"/>
    </location>
</feature>
<dbReference type="PANTHER" id="PTHR28581">
    <property type="entry name" value="CONSORTIN"/>
    <property type="match status" value="1"/>
</dbReference>
<feature type="compositionally biased region" description="Acidic residues" evidence="1">
    <location>
        <begin position="602"/>
        <end position="626"/>
    </location>
</feature>
<feature type="compositionally biased region" description="Basic and acidic residues" evidence="1">
    <location>
        <begin position="521"/>
        <end position="531"/>
    </location>
</feature>
<feature type="region of interest" description="Disordered" evidence="1">
    <location>
        <begin position="57"/>
        <end position="114"/>
    </location>
</feature>
<feature type="domain" description="Consortin N-terminal" evidence="4">
    <location>
        <begin position="270"/>
        <end position="320"/>
    </location>
</feature>
<feature type="compositionally biased region" description="Basic and acidic residues" evidence="1">
    <location>
        <begin position="180"/>
        <end position="192"/>
    </location>
</feature>
<feature type="compositionally biased region" description="Polar residues" evidence="1">
    <location>
        <begin position="430"/>
        <end position="448"/>
    </location>
</feature>
<accession>A0ABD1KHJ5</accession>
<sequence>MTRTPTETPGLAMNYARGMRLVLRARAGPHNPEVEPSFTGTTGALQLTVPNLSAWSERSERHSRNSPHQIKSIPGGRGKVWLSSAQGGAKLHGHHPLQPMDEGQAQGEEPVRRSGQEADLLYDHAHIPTLGTLSPDQNQNRLMEDEEEAGHGTQGRSRLLQQDSVNNNGGCEDEEDDEESSKVEEEDSSKVGEEEEGDSYSGALSPDLDSQSRDSSSYSPTGVEELVSSPEECVLGGVEDHVEGDAARLRGGPAPCAPPATALDLGEHLDHALLPQRLHQIAEALVLEEDYERAIRFVQLERVYHERLLANLAALQEHWELRWRGAGGPQRQAAERTPIDPEQLERLSHICRTHQQPLLSAEQCKAADKVQLNSQICRRTEEEEEEEEVEVGRALAPLLPCDAGSMAESARAMEQERDTREAFTQHDYPTANQQRAPESSQPCPSPTASPHLPTETLTGSSGLADGPSSNGCAAEAGLEAGPFAAAAAEAEAGLAGGTEGDGRQAEDFPEAPAATGASRSPSREGPGEERQAPLPLRQPHTHSHTHTQPSQQHMEPLPHATHTPDEPISHTTLTRTHTPREQIQAQAAELRPSQPEVRTAGDGEEEDEELEEEEEEEVEEAEEALELDGRVGVGGGGRGVGEDGGLVDLGVPEESPEYEEGDRGQRRGLGGDTVEPFKVATLDDMAKRIQVEEITPASGLVSILKRRSSLEGSSAARPIPKLKAPTKRKVRFREPDDAFDQDEVGGDSWLLLLLLCLATVVISVGGTALYCTVGDAQSSVCTDFSHNMDFYIGQLQRGVAELQHWFSPSSS</sequence>
<dbReference type="EMBL" id="JBHFQA010000005">
    <property type="protein sequence ID" value="KAL2098570.1"/>
    <property type="molecule type" value="Genomic_DNA"/>
</dbReference>
<organism evidence="5 6">
    <name type="scientific">Coilia grayii</name>
    <name type="common">Gray's grenadier anchovy</name>
    <dbReference type="NCBI Taxonomy" id="363190"/>
    <lineage>
        <taxon>Eukaryota</taxon>
        <taxon>Metazoa</taxon>
        <taxon>Chordata</taxon>
        <taxon>Craniata</taxon>
        <taxon>Vertebrata</taxon>
        <taxon>Euteleostomi</taxon>
        <taxon>Actinopterygii</taxon>
        <taxon>Neopterygii</taxon>
        <taxon>Teleostei</taxon>
        <taxon>Clupei</taxon>
        <taxon>Clupeiformes</taxon>
        <taxon>Clupeoidei</taxon>
        <taxon>Engraulidae</taxon>
        <taxon>Coilinae</taxon>
        <taxon>Coilia</taxon>
    </lineage>
</organism>
<comment type="caution">
    <text evidence="5">The sequence shown here is derived from an EMBL/GenBank/DDBJ whole genome shotgun (WGS) entry which is preliminary data.</text>
</comment>
<feature type="domain" description="Consortin C-terminal" evidence="3">
    <location>
        <begin position="693"/>
        <end position="807"/>
    </location>
</feature>
<keyword evidence="2" id="KW-1133">Transmembrane helix</keyword>
<keyword evidence="2" id="KW-0472">Membrane</keyword>
<evidence type="ECO:0000256" key="2">
    <source>
        <dbReference type="SAM" id="Phobius"/>
    </source>
</evidence>
<evidence type="ECO:0000313" key="5">
    <source>
        <dbReference type="EMBL" id="KAL2098570.1"/>
    </source>
</evidence>
<proteinExistence type="predicted"/>
<dbReference type="Pfam" id="PF15281">
    <property type="entry name" value="Consortin_C"/>
    <property type="match status" value="1"/>
</dbReference>
<dbReference type="InterPro" id="IPR042318">
    <property type="entry name" value="Consortin"/>
</dbReference>
<dbReference type="Proteomes" id="UP001591681">
    <property type="component" value="Unassembled WGS sequence"/>
</dbReference>
<feature type="region of interest" description="Disordered" evidence="1">
    <location>
        <begin position="430"/>
        <end position="475"/>
    </location>
</feature>
<evidence type="ECO:0000259" key="4">
    <source>
        <dbReference type="Pfam" id="PF22883"/>
    </source>
</evidence>
<reference evidence="5 6" key="1">
    <citation type="submission" date="2024-09" db="EMBL/GenBank/DDBJ databases">
        <title>A chromosome-level genome assembly of Gray's grenadier anchovy, Coilia grayii.</title>
        <authorList>
            <person name="Fu Z."/>
        </authorList>
    </citation>
    <scope>NUCLEOTIDE SEQUENCE [LARGE SCALE GENOMIC DNA]</scope>
    <source>
        <strain evidence="5">G4</strain>
        <tissue evidence="5">Muscle</tissue>
    </source>
</reference>